<dbReference type="SMART" id="SM00952">
    <property type="entry name" value="RAP"/>
    <property type="match status" value="1"/>
</dbReference>
<sequence length="753" mass="83768">MPGFVDTEDIELRTAQAARDLHVQENSYWCRSEESPSTVAAPVDEWEAELLEWKRQYGCADTAEVPLQPLSFSAQASPKTSYLPSWLHPNSNINEGGGFRPPVQNEVSSDEAAACELVSDPHPDATGSPRFVVPTPSYPTAPVTSLRGMTQLSGTSLSCVSGGHRSPPGPLWPASGSKQVRLDEGPACEPAAAPAAAASPQSGVPTLSSTSPMASLRGRAPPGILRPASGSRSSPPVPIPRPHHPTRLVQAGPVHQLDRSQENTGRRFVYTDEDLDTATEMAKARVMQDGTWRSAHTETGIGKRDFFVDIRRQRSRDKGRQATGPLWVHLAQQAKNMCNEFDLPELLEALKLFCSVRYDDYELYMRILGEIPRYIQQASAVQLCELARLLARRRLRERNYVDMTQAHLLQKIRLTHDHLPAGLLIKTANAFASLECRSNPKFVEHFLRHMEHRIEELDADLCCKVTSLFVSAYMTDALRRAYLKRCAEVQAGFRGPLEDCRHMAQTELILRKEHHSLLSALPAYVGRYLEKMREHASFEKWGTVTLPPHAAPDGPKGSHRTDMEESLQKKVSTAGGSSRVDVFSSEMHQDVSACLDHLGIEHENGVLCGPYLLDIVALDMVNPSKRIVYEVNSAHHYYEGTQLLTGEKKLRQRMLGRLGQKLHMVNHEDWRKLSAANKMTHMLKLQQTQQEENATSLKQQAAANTVRALPALNADRRPTNEPLRLKSVRDLSAPIRVPVPPSRNRQAIPSSVL</sequence>
<dbReference type="AlphaFoldDB" id="A0A7S1AL10"/>
<feature type="compositionally biased region" description="Low complexity" evidence="1">
    <location>
        <begin position="187"/>
        <end position="200"/>
    </location>
</feature>
<reference evidence="3" key="1">
    <citation type="submission" date="2021-01" db="EMBL/GenBank/DDBJ databases">
        <authorList>
            <person name="Corre E."/>
            <person name="Pelletier E."/>
            <person name="Niang G."/>
            <person name="Scheremetjew M."/>
            <person name="Finn R."/>
            <person name="Kale V."/>
            <person name="Holt S."/>
            <person name="Cochrane G."/>
            <person name="Meng A."/>
            <person name="Brown T."/>
            <person name="Cohen L."/>
        </authorList>
    </citation>
    <scope>NUCLEOTIDE SEQUENCE</scope>
</reference>
<protein>
    <recommendedName>
        <fullName evidence="2">RAP domain-containing protein</fullName>
    </recommendedName>
</protein>
<dbReference type="Pfam" id="PF08373">
    <property type="entry name" value="RAP"/>
    <property type="match status" value="1"/>
</dbReference>
<organism evidence="3">
    <name type="scientific">Noctiluca scintillans</name>
    <name type="common">Sea sparkle</name>
    <name type="synonym">Red tide dinoflagellate</name>
    <dbReference type="NCBI Taxonomy" id="2966"/>
    <lineage>
        <taxon>Eukaryota</taxon>
        <taxon>Sar</taxon>
        <taxon>Alveolata</taxon>
        <taxon>Dinophyceae</taxon>
        <taxon>Noctilucales</taxon>
        <taxon>Noctilucaceae</taxon>
        <taxon>Noctiluca</taxon>
    </lineage>
</organism>
<feature type="domain" description="RAP" evidence="2">
    <location>
        <begin position="627"/>
        <end position="684"/>
    </location>
</feature>
<accession>A0A7S1AL10</accession>
<name>A0A7S1AL10_NOCSC</name>
<feature type="region of interest" description="Disordered" evidence="1">
    <location>
        <begin position="708"/>
        <end position="727"/>
    </location>
</feature>
<proteinExistence type="predicted"/>
<dbReference type="PROSITE" id="PS51286">
    <property type="entry name" value="RAP"/>
    <property type="match status" value="1"/>
</dbReference>
<evidence type="ECO:0000259" key="2">
    <source>
        <dbReference type="PROSITE" id="PS51286"/>
    </source>
</evidence>
<feature type="region of interest" description="Disordered" evidence="1">
    <location>
        <begin position="156"/>
        <end position="248"/>
    </location>
</feature>
<feature type="compositionally biased region" description="Basic and acidic residues" evidence="1">
    <location>
        <begin position="714"/>
        <end position="727"/>
    </location>
</feature>
<dbReference type="EMBL" id="HBFQ01045232">
    <property type="protein sequence ID" value="CAD8857794.1"/>
    <property type="molecule type" value="Transcribed_RNA"/>
</dbReference>
<feature type="compositionally biased region" description="Polar residues" evidence="1">
    <location>
        <begin position="201"/>
        <end position="213"/>
    </location>
</feature>
<evidence type="ECO:0000313" key="3">
    <source>
        <dbReference type="EMBL" id="CAD8857794.1"/>
    </source>
</evidence>
<dbReference type="InterPro" id="IPR013584">
    <property type="entry name" value="RAP"/>
</dbReference>
<evidence type="ECO:0000256" key="1">
    <source>
        <dbReference type="SAM" id="MobiDB-lite"/>
    </source>
</evidence>
<gene>
    <name evidence="3" type="ORF">NSCI0253_LOCUS32146</name>
</gene>